<evidence type="ECO:0000259" key="3">
    <source>
        <dbReference type="Pfam" id="PF07589"/>
    </source>
</evidence>
<feature type="chain" id="PRO_5022707777" evidence="2">
    <location>
        <begin position="28"/>
        <end position="215"/>
    </location>
</feature>
<evidence type="ECO:0000256" key="1">
    <source>
        <dbReference type="SAM" id="MobiDB-lite"/>
    </source>
</evidence>
<sequence length="215" mass="22217" precursor="true">MTTPSHVFCIGRVALALAIGTAVSASAADTTLFTTQEDFTGWNDSVQQASPDLDGSSTNGLAEGGGPGTPGSLLVIPGSGFMYISSDGQQDNVALVSALGTGGVIQFDHQIPAEAAASYFQLGALFNYDGHFDQYFGTTVDNLDGTFTTSVPFDFSPGDLASYLQIGLIYNAGFSGVSFTVDNVRIAGPAIPEPTSTAIAAIGLAGLGMMRRRRR</sequence>
<gene>
    <name evidence="4" type="ORF">Pla108_40510</name>
</gene>
<proteinExistence type="predicted"/>
<dbReference type="RefSeq" id="WP_146446723.1">
    <property type="nucleotide sequence ID" value="NZ_SJPR01000009.1"/>
</dbReference>
<keyword evidence="5" id="KW-1185">Reference proteome</keyword>
<comment type="caution">
    <text evidence="4">The sequence shown here is derived from an EMBL/GenBank/DDBJ whole genome shotgun (WGS) entry which is preliminary data.</text>
</comment>
<feature type="signal peptide" evidence="2">
    <location>
        <begin position="1"/>
        <end position="27"/>
    </location>
</feature>
<dbReference type="InterPro" id="IPR013424">
    <property type="entry name" value="Ice-binding_C"/>
</dbReference>
<keyword evidence="2" id="KW-0732">Signal</keyword>
<dbReference type="Proteomes" id="UP000317421">
    <property type="component" value="Unassembled WGS sequence"/>
</dbReference>
<evidence type="ECO:0000256" key="2">
    <source>
        <dbReference type="SAM" id="SignalP"/>
    </source>
</evidence>
<name>A0A5C6A0Z1_9BACT</name>
<protein>
    <submittedName>
        <fullName evidence="4">PEP-CTERM motif protein</fullName>
    </submittedName>
</protein>
<dbReference type="Pfam" id="PF07589">
    <property type="entry name" value="PEP-CTERM"/>
    <property type="match status" value="1"/>
</dbReference>
<feature type="region of interest" description="Disordered" evidence="1">
    <location>
        <begin position="44"/>
        <end position="64"/>
    </location>
</feature>
<feature type="compositionally biased region" description="Polar residues" evidence="1">
    <location>
        <begin position="44"/>
        <end position="60"/>
    </location>
</feature>
<reference evidence="4 5" key="1">
    <citation type="submission" date="2019-02" db="EMBL/GenBank/DDBJ databases">
        <title>Deep-cultivation of Planctomycetes and their phenomic and genomic characterization uncovers novel biology.</title>
        <authorList>
            <person name="Wiegand S."/>
            <person name="Jogler M."/>
            <person name="Boedeker C."/>
            <person name="Pinto D."/>
            <person name="Vollmers J."/>
            <person name="Rivas-Marin E."/>
            <person name="Kohn T."/>
            <person name="Peeters S.H."/>
            <person name="Heuer A."/>
            <person name="Rast P."/>
            <person name="Oberbeckmann S."/>
            <person name="Bunk B."/>
            <person name="Jeske O."/>
            <person name="Meyerdierks A."/>
            <person name="Storesund J.E."/>
            <person name="Kallscheuer N."/>
            <person name="Luecker S."/>
            <person name="Lage O.M."/>
            <person name="Pohl T."/>
            <person name="Merkel B.J."/>
            <person name="Hornburger P."/>
            <person name="Mueller R.-W."/>
            <person name="Bruemmer F."/>
            <person name="Labrenz M."/>
            <person name="Spormann A.M."/>
            <person name="Op Den Camp H."/>
            <person name="Overmann J."/>
            <person name="Amann R."/>
            <person name="Jetten M.S.M."/>
            <person name="Mascher T."/>
            <person name="Medema M.H."/>
            <person name="Devos D.P."/>
            <person name="Kaster A.-K."/>
            <person name="Ovreas L."/>
            <person name="Rohde M."/>
            <person name="Galperin M.Y."/>
            <person name="Jogler C."/>
        </authorList>
    </citation>
    <scope>NUCLEOTIDE SEQUENCE [LARGE SCALE GENOMIC DNA]</scope>
    <source>
        <strain evidence="4 5">Pla108</strain>
    </source>
</reference>
<organism evidence="4 5">
    <name type="scientific">Botrimarina colliarenosi</name>
    <dbReference type="NCBI Taxonomy" id="2528001"/>
    <lineage>
        <taxon>Bacteria</taxon>
        <taxon>Pseudomonadati</taxon>
        <taxon>Planctomycetota</taxon>
        <taxon>Planctomycetia</taxon>
        <taxon>Pirellulales</taxon>
        <taxon>Lacipirellulaceae</taxon>
        <taxon>Botrimarina</taxon>
    </lineage>
</organism>
<dbReference type="EMBL" id="SJPR01000009">
    <property type="protein sequence ID" value="TWT92911.1"/>
    <property type="molecule type" value="Genomic_DNA"/>
</dbReference>
<evidence type="ECO:0000313" key="5">
    <source>
        <dbReference type="Proteomes" id="UP000317421"/>
    </source>
</evidence>
<evidence type="ECO:0000313" key="4">
    <source>
        <dbReference type="EMBL" id="TWT92911.1"/>
    </source>
</evidence>
<dbReference type="NCBIfam" id="TIGR02595">
    <property type="entry name" value="PEP_CTERM"/>
    <property type="match status" value="1"/>
</dbReference>
<dbReference type="AlphaFoldDB" id="A0A5C6A0Z1"/>
<feature type="domain" description="Ice-binding protein C-terminal" evidence="3">
    <location>
        <begin position="190"/>
        <end position="214"/>
    </location>
</feature>
<accession>A0A5C6A0Z1</accession>